<evidence type="ECO:0000313" key="3">
    <source>
        <dbReference type="RefSeq" id="XP_035886565.1"/>
    </source>
</evidence>
<feature type="compositionally biased region" description="Low complexity" evidence="1">
    <location>
        <begin position="24"/>
        <end position="59"/>
    </location>
</feature>
<dbReference type="GeneID" id="114501743"/>
<name>A0A7E6E6A4_9CHIR</name>
<feature type="compositionally biased region" description="Basic and acidic residues" evidence="1">
    <location>
        <begin position="1"/>
        <end position="10"/>
    </location>
</feature>
<protein>
    <submittedName>
        <fullName evidence="3">Ras-related protein Rab-6B isoform X2</fullName>
    </submittedName>
</protein>
<proteinExistence type="predicted"/>
<sequence length="195" mass="21498">MTSEAGERAERRRRRRSETGGGRVARLGRAPLRPARVPALRSRLTVRAAPRAARAPPSRCSERRPPKPSPAILLLLFLLLLRRRRRTRSRRPGPGRSWGGRDARSQPFPLRLPHRRPPPLALRFSPPCSFASPPPPLPVPTASTMSAGGDFGNPLRKFKLVFLGEQSVPLPSSESGMRAGTLDVGYRPRTIASFA</sequence>
<dbReference type="AlphaFoldDB" id="A0A7E6E6A4"/>
<keyword evidence="2" id="KW-1185">Reference proteome</keyword>
<organism evidence="2 3">
    <name type="scientific">Phyllostomus discolor</name>
    <name type="common">pale spear-nosed bat</name>
    <dbReference type="NCBI Taxonomy" id="89673"/>
    <lineage>
        <taxon>Eukaryota</taxon>
        <taxon>Metazoa</taxon>
        <taxon>Chordata</taxon>
        <taxon>Craniata</taxon>
        <taxon>Vertebrata</taxon>
        <taxon>Euteleostomi</taxon>
        <taxon>Mammalia</taxon>
        <taxon>Eutheria</taxon>
        <taxon>Laurasiatheria</taxon>
        <taxon>Chiroptera</taxon>
        <taxon>Yangochiroptera</taxon>
        <taxon>Phyllostomidae</taxon>
        <taxon>Phyllostominae</taxon>
        <taxon>Phyllostomus</taxon>
    </lineage>
</organism>
<dbReference type="CTD" id="51560"/>
<feature type="region of interest" description="Disordered" evidence="1">
    <location>
        <begin position="86"/>
        <end position="113"/>
    </location>
</feature>
<gene>
    <name evidence="3" type="primary">RAB6B</name>
</gene>
<reference evidence="3" key="1">
    <citation type="submission" date="2025-08" db="UniProtKB">
        <authorList>
            <consortium name="RefSeq"/>
        </authorList>
    </citation>
    <scope>IDENTIFICATION</scope>
    <source>
        <tissue evidence="3">Muscle</tissue>
    </source>
</reference>
<dbReference type="Proteomes" id="UP000504628">
    <property type="component" value="Chromosome 7"/>
</dbReference>
<evidence type="ECO:0000256" key="1">
    <source>
        <dbReference type="SAM" id="MobiDB-lite"/>
    </source>
</evidence>
<dbReference type="RefSeq" id="XP_035886565.1">
    <property type="nucleotide sequence ID" value="XM_036030672.1"/>
</dbReference>
<accession>A0A7E6E6A4</accession>
<evidence type="ECO:0000313" key="2">
    <source>
        <dbReference type="Proteomes" id="UP000504628"/>
    </source>
</evidence>
<feature type="region of interest" description="Disordered" evidence="1">
    <location>
        <begin position="1"/>
        <end position="67"/>
    </location>
</feature>